<keyword evidence="2" id="KW-0472">Membrane</keyword>
<feature type="region of interest" description="Disordered" evidence="1">
    <location>
        <begin position="253"/>
        <end position="278"/>
    </location>
</feature>
<reference evidence="3 4" key="1">
    <citation type="journal article" date="2017" name="Elife">
        <title>Extensive horizontal gene transfer in cheese-associated bacteria.</title>
        <authorList>
            <person name="Bonham K.S."/>
            <person name="Wolfe B.E."/>
            <person name="Dutton R.J."/>
        </authorList>
    </citation>
    <scope>NUCLEOTIDE SEQUENCE [LARGE SCALE GENOMIC DNA]</scope>
    <source>
        <strain evidence="3 4">341_9</strain>
    </source>
</reference>
<dbReference type="CDD" id="cd00118">
    <property type="entry name" value="LysM"/>
    <property type="match status" value="1"/>
</dbReference>
<organism evidence="3 4">
    <name type="scientific">Brachybacterium alimentarium</name>
    <dbReference type="NCBI Taxonomy" id="47845"/>
    <lineage>
        <taxon>Bacteria</taxon>
        <taxon>Bacillati</taxon>
        <taxon>Actinomycetota</taxon>
        <taxon>Actinomycetes</taxon>
        <taxon>Micrococcales</taxon>
        <taxon>Dermabacteraceae</taxon>
        <taxon>Brachybacterium</taxon>
    </lineage>
</organism>
<dbReference type="InterPro" id="IPR018392">
    <property type="entry name" value="LysM"/>
</dbReference>
<feature type="compositionally biased region" description="Basic and acidic residues" evidence="1">
    <location>
        <begin position="253"/>
        <end position="262"/>
    </location>
</feature>
<dbReference type="EMBL" id="NRGR01000016">
    <property type="protein sequence ID" value="PCC39222.1"/>
    <property type="molecule type" value="Genomic_DNA"/>
</dbReference>
<evidence type="ECO:0008006" key="5">
    <source>
        <dbReference type="Google" id="ProtNLM"/>
    </source>
</evidence>
<dbReference type="Gene3D" id="3.10.350.10">
    <property type="entry name" value="LysM domain"/>
    <property type="match status" value="1"/>
</dbReference>
<feature type="transmembrane region" description="Helical" evidence="2">
    <location>
        <begin position="20"/>
        <end position="53"/>
    </location>
</feature>
<gene>
    <name evidence="3" type="ORF">CIK66_10120</name>
</gene>
<evidence type="ECO:0000256" key="1">
    <source>
        <dbReference type="SAM" id="MobiDB-lite"/>
    </source>
</evidence>
<accession>A0A2A3YHJ0</accession>
<feature type="region of interest" description="Disordered" evidence="1">
    <location>
        <begin position="122"/>
        <end position="212"/>
    </location>
</feature>
<dbReference type="AlphaFoldDB" id="A0A2A3YHJ0"/>
<evidence type="ECO:0000313" key="4">
    <source>
        <dbReference type="Proteomes" id="UP000218598"/>
    </source>
</evidence>
<comment type="caution">
    <text evidence="3">The sequence shown here is derived from an EMBL/GenBank/DDBJ whole genome shotgun (WGS) entry which is preliminary data.</text>
</comment>
<name>A0A2A3YHJ0_9MICO</name>
<dbReference type="Proteomes" id="UP000218598">
    <property type="component" value="Unassembled WGS sequence"/>
</dbReference>
<keyword evidence="4" id="KW-1185">Reference proteome</keyword>
<sequence length="278" mass="27654">MAATASALWPAAIDGHGQAGLIAWVLVAAATTGAALCLYLAVIWSLAGLVLMIGPASRTGTALLGALRVLAPQLARRILVGTVLATTATGLALVPASASTTGPSAGSGRSVDAVAISSELTPALPVGSDPDPEASAPTVSPDDAEAPRPGLGWGESAAGVPEPEEQPLAADLADDPTEGTGTPGAAPLEQEASAEQQGPLHEADAPSSPGTVVVHAGDTLWSITDDLLGPAPEDPSEIAAAWPLLHEANRDVIGHNPDHLEPGQELTVPAPLTSQESS</sequence>
<keyword evidence="2" id="KW-1133">Transmembrane helix</keyword>
<dbReference type="InterPro" id="IPR036779">
    <property type="entry name" value="LysM_dom_sf"/>
</dbReference>
<evidence type="ECO:0000256" key="2">
    <source>
        <dbReference type="SAM" id="Phobius"/>
    </source>
</evidence>
<protein>
    <recommendedName>
        <fullName evidence="5">LysM domain-containing protein</fullName>
    </recommendedName>
</protein>
<keyword evidence="2" id="KW-0812">Transmembrane</keyword>
<proteinExistence type="predicted"/>
<evidence type="ECO:0000313" key="3">
    <source>
        <dbReference type="EMBL" id="PCC39222.1"/>
    </source>
</evidence>